<dbReference type="AlphaFoldDB" id="A0A225V2P3"/>
<sequence>MHRFVHIIETLSRNYVVQRKAILSGLARPPQRTGFQLPRAPQLADVVESESETEDEEADANIADRSDSYSSELSSEQDVQMQHEHDLCFEYEGDETTNT</sequence>
<protein>
    <submittedName>
        <fullName evidence="2">Uncharacterized protein</fullName>
    </submittedName>
</protein>
<evidence type="ECO:0000313" key="2">
    <source>
        <dbReference type="EMBL" id="OWY99217.1"/>
    </source>
</evidence>
<feature type="region of interest" description="Disordered" evidence="1">
    <location>
        <begin position="29"/>
        <end position="99"/>
    </location>
</feature>
<evidence type="ECO:0000313" key="3">
    <source>
        <dbReference type="Proteomes" id="UP000198211"/>
    </source>
</evidence>
<accession>A0A225V2P3</accession>
<feature type="compositionally biased region" description="Acidic residues" evidence="1">
    <location>
        <begin position="89"/>
        <end position="99"/>
    </location>
</feature>
<comment type="caution">
    <text evidence="2">The sequence shown here is derived from an EMBL/GenBank/DDBJ whole genome shotgun (WGS) entry which is preliminary data.</text>
</comment>
<organism evidence="2 3">
    <name type="scientific">Phytophthora megakarya</name>
    <dbReference type="NCBI Taxonomy" id="4795"/>
    <lineage>
        <taxon>Eukaryota</taxon>
        <taxon>Sar</taxon>
        <taxon>Stramenopiles</taxon>
        <taxon>Oomycota</taxon>
        <taxon>Peronosporomycetes</taxon>
        <taxon>Peronosporales</taxon>
        <taxon>Peronosporaceae</taxon>
        <taxon>Phytophthora</taxon>
    </lineage>
</organism>
<evidence type="ECO:0000256" key="1">
    <source>
        <dbReference type="SAM" id="MobiDB-lite"/>
    </source>
</evidence>
<gene>
    <name evidence="2" type="ORF">PHMEG_00029818</name>
</gene>
<keyword evidence="3" id="KW-1185">Reference proteome</keyword>
<reference evidence="3" key="1">
    <citation type="submission" date="2017-03" db="EMBL/GenBank/DDBJ databases">
        <title>Phytopthora megakarya and P. palmivora, two closely related causual agents of cacao black pod achieved similar genome size and gene model numbers by different mechanisms.</title>
        <authorList>
            <person name="Ali S."/>
            <person name="Shao J."/>
            <person name="Larry D.J."/>
            <person name="Kronmiller B."/>
            <person name="Shen D."/>
            <person name="Strem M.D."/>
            <person name="Melnick R.L."/>
            <person name="Guiltinan M.J."/>
            <person name="Tyler B.M."/>
            <person name="Meinhardt L.W."/>
            <person name="Bailey B.A."/>
        </authorList>
    </citation>
    <scope>NUCLEOTIDE SEQUENCE [LARGE SCALE GENOMIC DNA]</scope>
    <source>
        <strain evidence="3">zdho120</strain>
    </source>
</reference>
<dbReference type="EMBL" id="NBNE01008694">
    <property type="protein sequence ID" value="OWY99217.1"/>
    <property type="molecule type" value="Genomic_DNA"/>
</dbReference>
<name>A0A225V2P3_9STRA</name>
<dbReference type="Proteomes" id="UP000198211">
    <property type="component" value="Unassembled WGS sequence"/>
</dbReference>
<feature type="compositionally biased region" description="Acidic residues" evidence="1">
    <location>
        <begin position="47"/>
        <end position="59"/>
    </location>
</feature>
<dbReference type="OrthoDB" id="10590910at2759"/>
<proteinExistence type="predicted"/>